<dbReference type="InterPro" id="IPR036388">
    <property type="entry name" value="WH-like_DNA-bd_sf"/>
</dbReference>
<protein>
    <submittedName>
        <fullName evidence="1">Helix-turn-helix domain-containing protein</fullName>
    </submittedName>
</protein>
<dbReference type="AlphaFoldDB" id="A0A1H8AWT0"/>
<dbReference type="RefSeq" id="WP_092753357.1">
    <property type="nucleotide sequence ID" value="NZ_FOCG01000001.1"/>
</dbReference>
<dbReference type="Proteomes" id="UP000199158">
    <property type="component" value="Unassembled WGS sequence"/>
</dbReference>
<dbReference type="EMBL" id="FOCG01000001">
    <property type="protein sequence ID" value="SEM75251.1"/>
    <property type="molecule type" value="Genomic_DNA"/>
</dbReference>
<dbReference type="Pfam" id="PF13730">
    <property type="entry name" value="HTH_36"/>
    <property type="match status" value="1"/>
</dbReference>
<dbReference type="InterPro" id="IPR036390">
    <property type="entry name" value="WH_DNA-bd_sf"/>
</dbReference>
<reference evidence="1 2" key="1">
    <citation type="submission" date="2016-10" db="EMBL/GenBank/DDBJ databases">
        <authorList>
            <person name="de Groot N.N."/>
        </authorList>
    </citation>
    <scope>NUCLEOTIDE SEQUENCE [LARGE SCALE GENOMIC DNA]</scope>
    <source>
        <strain evidence="1 2">CGMCC 1.5070</strain>
    </source>
</reference>
<name>A0A1H8AWT0_9FIRM</name>
<gene>
    <name evidence="1" type="ORF">SAMN05216180_1592</name>
</gene>
<sequence>MNRYIKLPDAVFNYNLNATELMVYTALQKHANIFGRCIVKHSTIAQLIGATAGTVSRATKALKNKGLIFIHTCRNRKTGEQIANGYTLESFTGGYTKLPVNIHAYKLPKSVFKVYTYLLKCRCNKSLEAVPSLSQMVSALHMSKRTVIDAVTYLQQHLYLSKERYDRKTDNRIGHNRHVVFTPALRAIMLRLVIAAKKAQKKIRATLSQKVTRVAKNYFTKFSYSIAYPTKTVNRLHHKMGFYLLI</sequence>
<organism evidence="1 2">
    <name type="scientific">Hydrogenoanaerobacterium saccharovorans</name>
    <dbReference type="NCBI Taxonomy" id="474960"/>
    <lineage>
        <taxon>Bacteria</taxon>
        <taxon>Bacillati</taxon>
        <taxon>Bacillota</taxon>
        <taxon>Clostridia</taxon>
        <taxon>Eubacteriales</taxon>
        <taxon>Oscillospiraceae</taxon>
        <taxon>Hydrogenoanaerobacterium</taxon>
    </lineage>
</organism>
<evidence type="ECO:0000313" key="2">
    <source>
        <dbReference type="Proteomes" id="UP000199158"/>
    </source>
</evidence>
<evidence type="ECO:0000313" key="1">
    <source>
        <dbReference type="EMBL" id="SEM75251.1"/>
    </source>
</evidence>
<accession>A0A1H8AWT0</accession>
<keyword evidence="2" id="KW-1185">Reference proteome</keyword>
<dbReference type="Gene3D" id="1.10.10.10">
    <property type="entry name" value="Winged helix-like DNA-binding domain superfamily/Winged helix DNA-binding domain"/>
    <property type="match status" value="1"/>
</dbReference>
<dbReference type="SUPFAM" id="SSF46785">
    <property type="entry name" value="Winged helix' DNA-binding domain"/>
    <property type="match status" value="1"/>
</dbReference>
<proteinExistence type="predicted"/>